<evidence type="ECO:0000256" key="10">
    <source>
        <dbReference type="ARBA" id="ARBA00022786"/>
    </source>
</evidence>
<keyword evidence="11" id="KW-0862">Zinc</keyword>
<evidence type="ECO:0000256" key="17">
    <source>
        <dbReference type="ARBA" id="ARBA00076593"/>
    </source>
</evidence>
<organism evidence="23 24">
    <name type="scientific">Catharus ustulatus</name>
    <name type="common">Russet-backed thrush</name>
    <name type="synonym">Hylocichla ustulatus</name>
    <dbReference type="NCBI Taxonomy" id="91951"/>
    <lineage>
        <taxon>Eukaryota</taxon>
        <taxon>Metazoa</taxon>
        <taxon>Chordata</taxon>
        <taxon>Craniata</taxon>
        <taxon>Vertebrata</taxon>
        <taxon>Euteleostomi</taxon>
        <taxon>Archelosauria</taxon>
        <taxon>Archosauria</taxon>
        <taxon>Dinosauria</taxon>
        <taxon>Saurischia</taxon>
        <taxon>Theropoda</taxon>
        <taxon>Coelurosauria</taxon>
        <taxon>Aves</taxon>
        <taxon>Neognathae</taxon>
        <taxon>Neoaves</taxon>
        <taxon>Telluraves</taxon>
        <taxon>Australaves</taxon>
        <taxon>Passeriformes</taxon>
        <taxon>Turdidae</taxon>
        <taxon>Catharus</taxon>
    </lineage>
</organism>
<dbReference type="Pfam" id="PF02037">
    <property type="entry name" value="SAP"/>
    <property type="match status" value="1"/>
</dbReference>
<feature type="domain" description="PINIT" evidence="22">
    <location>
        <begin position="116"/>
        <end position="264"/>
    </location>
</feature>
<evidence type="ECO:0000256" key="16">
    <source>
        <dbReference type="ARBA" id="ARBA00023242"/>
    </source>
</evidence>
<dbReference type="InterPro" id="IPR004181">
    <property type="entry name" value="Znf_MIZ"/>
</dbReference>
<dbReference type="EC" id="2.3.2.27" evidence="5"/>
<dbReference type="CDD" id="cd16821">
    <property type="entry name" value="SP-RING_PIAS4"/>
    <property type="match status" value="1"/>
</dbReference>
<feature type="domain" description="SAP" evidence="20">
    <location>
        <begin position="12"/>
        <end position="46"/>
    </location>
</feature>
<comment type="catalytic activity">
    <reaction evidence="1">
        <text>S-ubiquitinyl-[E2 ubiquitin-conjugating enzyme]-L-cysteine + [acceptor protein]-L-lysine = [E2 ubiquitin-conjugating enzyme]-L-cysteine + N(6)-ubiquitinyl-[acceptor protein]-L-lysine.</text>
        <dbReference type="EC" id="2.3.2.27"/>
    </reaction>
</comment>
<keyword evidence="12" id="KW-0832">Ubl conjugation</keyword>
<dbReference type="PROSITE" id="PS51466">
    <property type="entry name" value="PINIT"/>
    <property type="match status" value="1"/>
</dbReference>
<comment type="similarity">
    <text evidence="4">Belongs to the PIAS family.</text>
</comment>
<evidence type="ECO:0000256" key="11">
    <source>
        <dbReference type="ARBA" id="ARBA00022833"/>
    </source>
</evidence>
<evidence type="ECO:0000256" key="6">
    <source>
        <dbReference type="ARBA" id="ARBA00022499"/>
    </source>
</evidence>
<feature type="compositionally biased region" description="Acidic residues" evidence="19">
    <location>
        <begin position="442"/>
        <end position="459"/>
    </location>
</feature>
<evidence type="ECO:0000313" key="23">
    <source>
        <dbReference type="Ensembl" id="ENSCUSP00005009369.1"/>
    </source>
</evidence>
<dbReference type="GO" id="GO:0005634">
    <property type="term" value="C:nucleus"/>
    <property type="evidence" value="ECO:0007669"/>
    <property type="project" value="UniProtKB-SubCell"/>
</dbReference>
<keyword evidence="24" id="KW-1185">Reference proteome</keyword>
<feature type="domain" description="SP-RING-type" evidence="21">
    <location>
        <begin position="296"/>
        <end position="377"/>
    </location>
</feature>
<dbReference type="GO" id="GO:0016925">
    <property type="term" value="P:protein sumoylation"/>
    <property type="evidence" value="ECO:0007669"/>
    <property type="project" value="UniProtKB-UniPathway"/>
</dbReference>
<dbReference type="Ensembl" id="ENSCUST00005009755.1">
    <property type="protein sequence ID" value="ENSCUSP00005009369.1"/>
    <property type="gene ID" value="ENSCUSG00005005960.1"/>
</dbReference>
<evidence type="ECO:0000256" key="12">
    <source>
        <dbReference type="ARBA" id="ARBA00022843"/>
    </source>
</evidence>
<evidence type="ECO:0000256" key="18">
    <source>
        <dbReference type="PROSITE-ProRule" id="PRU00452"/>
    </source>
</evidence>
<evidence type="ECO:0000313" key="24">
    <source>
        <dbReference type="Proteomes" id="UP000694563"/>
    </source>
</evidence>
<dbReference type="FunFam" id="2.60.120.780:FF:000002">
    <property type="entry name" value="E3 SUMO-protein ligase PIAS4"/>
    <property type="match status" value="1"/>
</dbReference>
<evidence type="ECO:0000256" key="7">
    <source>
        <dbReference type="ARBA" id="ARBA00022679"/>
    </source>
</evidence>
<dbReference type="PANTHER" id="PTHR10782:SF9">
    <property type="entry name" value="E3 SUMO-PROTEIN LIGASE PIAS4"/>
    <property type="match status" value="1"/>
</dbReference>
<evidence type="ECO:0000259" key="20">
    <source>
        <dbReference type="PROSITE" id="PS50800"/>
    </source>
</evidence>
<evidence type="ECO:0000256" key="9">
    <source>
        <dbReference type="ARBA" id="ARBA00022771"/>
    </source>
</evidence>
<evidence type="ECO:0000256" key="8">
    <source>
        <dbReference type="ARBA" id="ARBA00022723"/>
    </source>
</evidence>
<dbReference type="Proteomes" id="UP000694563">
    <property type="component" value="Chromosome 29"/>
</dbReference>
<keyword evidence="10" id="KW-0833">Ubl conjugation pathway</keyword>
<dbReference type="FunFam" id="1.10.720.30:FF:000009">
    <property type="entry name" value="E3 SUMO-protein ligase PIAS4"/>
    <property type="match status" value="1"/>
</dbReference>
<dbReference type="Pfam" id="PF02891">
    <property type="entry name" value="zf-MIZ"/>
    <property type="match status" value="1"/>
</dbReference>
<name>A0A8C3U5S2_CATUS</name>
<dbReference type="FunFam" id="3.30.40.10:FF:000003">
    <property type="entry name" value="E3 SUMO-protein ligase PIAS2 isoform X1"/>
    <property type="match status" value="1"/>
</dbReference>
<evidence type="ECO:0000256" key="13">
    <source>
        <dbReference type="ARBA" id="ARBA00023015"/>
    </source>
</evidence>
<sequence>MAAELVEAKNMVMSFRVSDLQMLLGFVGRSKSGLKHELVTRALQLVQFDCSPEVFKKIKELYETRYNKKGSEVAQAPPHRAEPLPLHASYERGGAVARTLPAANIDYPALYGKYLNGLGRLPPKVAKPEVRLVKLPFYTTLDELLKPTELVPQNNEKLQESPCIFALTPRQVELIRNSRICYTDTSSPQEDQYPPNIAVKVNHSYCSVPGYYPSNKPGVEPKRPCRPINLTHLMYLSAATNRITVTWGNYGKSYSVGLYLVRQMTSAELLQRLKTIGIKHPELCKALVKEKLRLDPDSEIATTGVRVSLICPLVKMRLSVPCRAETCAHLQCFDAVFYLQMNEKKPTWMCPVCDKPAPYDQLIIDGLLSKILTECEDADEIEYLVDGSWCPIRAEKERSCSPQCPILVLGSSDVNGLLAAPNGTGENGKAADVVDLTLDSSSSEEDEEEDEEEDDDDEGPQPKRRCSYEKGLVSAC</sequence>
<dbReference type="GO" id="GO:0061630">
    <property type="term" value="F:ubiquitin protein ligase activity"/>
    <property type="evidence" value="ECO:0007669"/>
    <property type="project" value="UniProtKB-EC"/>
</dbReference>
<keyword evidence="6" id="KW-1017">Isopeptide bond</keyword>
<dbReference type="PROSITE" id="PS51044">
    <property type="entry name" value="ZF_SP_RING"/>
    <property type="match status" value="1"/>
</dbReference>
<evidence type="ECO:0000256" key="2">
    <source>
        <dbReference type="ARBA" id="ARBA00004123"/>
    </source>
</evidence>
<dbReference type="GO" id="GO:0061665">
    <property type="term" value="F:SUMO ligase activity"/>
    <property type="evidence" value="ECO:0007669"/>
    <property type="project" value="TreeGrafter"/>
</dbReference>
<evidence type="ECO:0000256" key="19">
    <source>
        <dbReference type="SAM" id="MobiDB-lite"/>
    </source>
</evidence>
<dbReference type="AlphaFoldDB" id="A0A8C3U5S2"/>
<dbReference type="SMART" id="SM00513">
    <property type="entry name" value="SAP"/>
    <property type="match status" value="1"/>
</dbReference>
<reference evidence="23" key="1">
    <citation type="submission" date="2020-10" db="EMBL/GenBank/DDBJ databases">
        <title>Catharus ustulatus (Swainson's thrush) genome, bCatUst1, primary haplotype v2.</title>
        <authorList>
            <person name="Delmore K."/>
            <person name="Vafadar M."/>
            <person name="Formenti G."/>
            <person name="Chow W."/>
            <person name="Pelan S."/>
            <person name="Howe K."/>
            <person name="Rhie A."/>
            <person name="Mountcastle J."/>
            <person name="Haase B."/>
            <person name="Fedrigo O."/>
            <person name="Jarvis E.D."/>
        </authorList>
    </citation>
    <scope>NUCLEOTIDE SEQUENCE [LARGE SCALE GENOMIC DNA]</scope>
</reference>
<gene>
    <name evidence="23" type="primary">PIAS4</name>
</gene>
<evidence type="ECO:0000256" key="15">
    <source>
        <dbReference type="ARBA" id="ARBA00023163"/>
    </source>
</evidence>
<keyword evidence="14" id="KW-0238">DNA-binding</keyword>
<keyword evidence="8" id="KW-0479">Metal-binding</keyword>
<comment type="pathway">
    <text evidence="3">Protein modification; protein sumoylation.</text>
</comment>
<keyword evidence="13" id="KW-0805">Transcription regulation</keyword>
<keyword evidence="16" id="KW-0539">Nucleus</keyword>
<reference evidence="23" key="2">
    <citation type="submission" date="2025-08" db="UniProtKB">
        <authorList>
            <consortium name="Ensembl"/>
        </authorList>
    </citation>
    <scope>IDENTIFICATION</scope>
</reference>
<dbReference type="GO" id="GO:0003677">
    <property type="term" value="F:DNA binding"/>
    <property type="evidence" value="ECO:0007669"/>
    <property type="project" value="UniProtKB-KW"/>
</dbReference>
<dbReference type="InterPro" id="IPR023321">
    <property type="entry name" value="PINIT"/>
</dbReference>
<dbReference type="Gene3D" id="2.60.120.780">
    <property type="entry name" value="PINIT domain"/>
    <property type="match status" value="1"/>
</dbReference>
<dbReference type="SUPFAM" id="SSF68906">
    <property type="entry name" value="SAP domain"/>
    <property type="match status" value="1"/>
</dbReference>
<dbReference type="GO" id="GO:0000785">
    <property type="term" value="C:chromatin"/>
    <property type="evidence" value="ECO:0007669"/>
    <property type="project" value="TreeGrafter"/>
</dbReference>
<comment type="subcellular location">
    <subcellularLocation>
        <location evidence="2">Nucleus</location>
    </subcellularLocation>
</comment>
<evidence type="ECO:0000256" key="4">
    <source>
        <dbReference type="ARBA" id="ARBA00005383"/>
    </source>
</evidence>
<keyword evidence="15" id="KW-0804">Transcription</keyword>
<dbReference type="PANTHER" id="PTHR10782">
    <property type="entry name" value="ZINC FINGER MIZ DOMAIN-CONTAINING PROTEIN"/>
    <property type="match status" value="1"/>
</dbReference>
<evidence type="ECO:0000259" key="22">
    <source>
        <dbReference type="PROSITE" id="PS51466"/>
    </source>
</evidence>
<dbReference type="InterPro" id="IPR038654">
    <property type="entry name" value="PINIT_sf"/>
</dbReference>
<evidence type="ECO:0000256" key="14">
    <source>
        <dbReference type="ARBA" id="ARBA00023125"/>
    </source>
</evidence>
<dbReference type="Gene3D" id="3.30.40.10">
    <property type="entry name" value="Zinc/RING finger domain, C3HC4 (zinc finger)"/>
    <property type="match status" value="1"/>
</dbReference>
<dbReference type="GO" id="GO:0003712">
    <property type="term" value="F:transcription coregulator activity"/>
    <property type="evidence" value="ECO:0007669"/>
    <property type="project" value="TreeGrafter"/>
</dbReference>
<dbReference type="UniPathway" id="UPA00886"/>
<evidence type="ECO:0000256" key="5">
    <source>
        <dbReference type="ARBA" id="ARBA00012483"/>
    </source>
</evidence>
<dbReference type="PROSITE" id="PS50800">
    <property type="entry name" value="SAP"/>
    <property type="match status" value="1"/>
</dbReference>
<evidence type="ECO:0000256" key="3">
    <source>
        <dbReference type="ARBA" id="ARBA00004718"/>
    </source>
</evidence>
<dbReference type="InterPro" id="IPR013083">
    <property type="entry name" value="Znf_RING/FYVE/PHD"/>
</dbReference>
<reference evidence="23" key="3">
    <citation type="submission" date="2025-09" db="UniProtKB">
        <authorList>
            <consortium name="Ensembl"/>
        </authorList>
    </citation>
    <scope>IDENTIFICATION</scope>
</reference>
<protein>
    <recommendedName>
        <fullName evidence="5">RING-type E3 ubiquitin transferase</fullName>
        <ecNumber evidence="5">2.3.2.27</ecNumber>
    </recommendedName>
    <alternativeName>
        <fullName evidence="17">Protein inhibitor of activated STAT protein 4</fullName>
    </alternativeName>
</protein>
<dbReference type="Pfam" id="PF14324">
    <property type="entry name" value="PINIT"/>
    <property type="match status" value="1"/>
</dbReference>
<keyword evidence="9 18" id="KW-0863">Zinc-finger</keyword>
<evidence type="ECO:0000256" key="1">
    <source>
        <dbReference type="ARBA" id="ARBA00000900"/>
    </source>
</evidence>
<dbReference type="InterPro" id="IPR003034">
    <property type="entry name" value="SAP_dom"/>
</dbReference>
<evidence type="ECO:0000259" key="21">
    <source>
        <dbReference type="PROSITE" id="PS51044"/>
    </source>
</evidence>
<proteinExistence type="inferred from homology"/>
<keyword evidence="7" id="KW-0808">Transferase</keyword>
<dbReference type="GO" id="GO:0006357">
    <property type="term" value="P:regulation of transcription by RNA polymerase II"/>
    <property type="evidence" value="ECO:0007669"/>
    <property type="project" value="TreeGrafter"/>
</dbReference>
<dbReference type="InterPro" id="IPR036361">
    <property type="entry name" value="SAP_dom_sf"/>
</dbReference>
<feature type="region of interest" description="Disordered" evidence="19">
    <location>
        <begin position="420"/>
        <end position="476"/>
    </location>
</feature>
<dbReference type="GO" id="GO:0008270">
    <property type="term" value="F:zinc ion binding"/>
    <property type="evidence" value="ECO:0007669"/>
    <property type="project" value="UniProtKB-KW"/>
</dbReference>
<accession>A0A8C3U5S2</accession>
<dbReference type="Gene3D" id="1.10.720.30">
    <property type="entry name" value="SAP domain"/>
    <property type="match status" value="1"/>
</dbReference>